<proteinExistence type="predicted"/>
<gene>
    <name evidence="1" type="ORF">HPB50_023947</name>
</gene>
<name>A0ACB7S652_HYAAI</name>
<evidence type="ECO:0000313" key="1">
    <source>
        <dbReference type="EMBL" id="KAH6929148.1"/>
    </source>
</evidence>
<evidence type="ECO:0000313" key="2">
    <source>
        <dbReference type="Proteomes" id="UP000821845"/>
    </source>
</evidence>
<dbReference type="Proteomes" id="UP000821845">
    <property type="component" value="Chromosome 6"/>
</dbReference>
<accession>A0ACB7S652</accession>
<sequence>MSKEMQKCIQEFKKDLRNEFKNLRESLERSIRLEERNLRADVEEMKRSMSFISNGLDEADKRLEASLTENKLLKKKTKRSDCR</sequence>
<protein>
    <submittedName>
        <fullName evidence="1">Uncharacterized protein</fullName>
    </submittedName>
</protein>
<organism evidence="1 2">
    <name type="scientific">Hyalomma asiaticum</name>
    <name type="common">Tick</name>
    <dbReference type="NCBI Taxonomy" id="266040"/>
    <lineage>
        <taxon>Eukaryota</taxon>
        <taxon>Metazoa</taxon>
        <taxon>Ecdysozoa</taxon>
        <taxon>Arthropoda</taxon>
        <taxon>Chelicerata</taxon>
        <taxon>Arachnida</taxon>
        <taxon>Acari</taxon>
        <taxon>Parasitiformes</taxon>
        <taxon>Ixodida</taxon>
        <taxon>Ixodoidea</taxon>
        <taxon>Ixodidae</taxon>
        <taxon>Hyalomminae</taxon>
        <taxon>Hyalomma</taxon>
    </lineage>
</organism>
<dbReference type="EMBL" id="CM023486">
    <property type="protein sequence ID" value="KAH6929148.1"/>
    <property type="molecule type" value="Genomic_DNA"/>
</dbReference>
<comment type="caution">
    <text evidence="1">The sequence shown here is derived from an EMBL/GenBank/DDBJ whole genome shotgun (WGS) entry which is preliminary data.</text>
</comment>
<reference evidence="1" key="1">
    <citation type="submission" date="2020-05" db="EMBL/GenBank/DDBJ databases">
        <title>Large-scale comparative analyses of tick genomes elucidate their genetic diversity and vector capacities.</title>
        <authorList>
            <person name="Jia N."/>
            <person name="Wang J."/>
            <person name="Shi W."/>
            <person name="Du L."/>
            <person name="Sun Y."/>
            <person name="Zhan W."/>
            <person name="Jiang J."/>
            <person name="Wang Q."/>
            <person name="Zhang B."/>
            <person name="Ji P."/>
            <person name="Sakyi L.B."/>
            <person name="Cui X."/>
            <person name="Yuan T."/>
            <person name="Jiang B."/>
            <person name="Yang W."/>
            <person name="Lam T.T.-Y."/>
            <person name="Chang Q."/>
            <person name="Ding S."/>
            <person name="Wang X."/>
            <person name="Zhu J."/>
            <person name="Ruan X."/>
            <person name="Zhao L."/>
            <person name="Wei J."/>
            <person name="Que T."/>
            <person name="Du C."/>
            <person name="Cheng J."/>
            <person name="Dai P."/>
            <person name="Han X."/>
            <person name="Huang E."/>
            <person name="Gao Y."/>
            <person name="Liu J."/>
            <person name="Shao H."/>
            <person name="Ye R."/>
            <person name="Li L."/>
            <person name="Wei W."/>
            <person name="Wang X."/>
            <person name="Wang C."/>
            <person name="Yang T."/>
            <person name="Huo Q."/>
            <person name="Li W."/>
            <person name="Guo W."/>
            <person name="Chen H."/>
            <person name="Zhou L."/>
            <person name="Ni X."/>
            <person name="Tian J."/>
            <person name="Zhou Y."/>
            <person name="Sheng Y."/>
            <person name="Liu T."/>
            <person name="Pan Y."/>
            <person name="Xia L."/>
            <person name="Li J."/>
            <person name="Zhao F."/>
            <person name="Cao W."/>
        </authorList>
    </citation>
    <scope>NUCLEOTIDE SEQUENCE</scope>
    <source>
        <strain evidence="1">Hyas-2018</strain>
    </source>
</reference>
<keyword evidence="2" id="KW-1185">Reference proteome</keyword>